<dbReference type="EMBL" id="VZZJ01000007">
    <property type="protein sequence ID" value="KAB1073715.1"/>
    <property type="molecule type" value="Genomic_DNA"/>
</dbReference>
<proteinExistence type="predicted"/>
<comment type="caution">
    <text evidence="2">The sequence shown here is derived from an EMBL/GenBank/DDBJ whole genome shotgun (WGS) entry which is preliminary data.</text>
</comment>
<evidence type="ECO:0000256" key="1">
    <source>
        <dbReference type="SAM" id="MobiDB-lite"/>
    </source>
</evidence>
<gene>
    <name evidence="2" type="ORF">F6X51_11035</name>
</gene>
<dbReference type="RefSeq" id="WP_150963520.1">
    <property type="nucleotide sequence ID" value="NZ_VZZJ01000007.1"/>
</dbReference>
<protein>
    <submittedName>
        <fullName evidence="2">Uncharacterized protein</fullName>
    </submittedName>
</protein>
<reference evidence="2 3" key="1">
    <citation type="submission" date="2019-09" db="EMBL/GenBank/DDBJ databases">
        <title>YIM 132548 draft genome.</title>
        <authorList>
            <person name="Jiang L."/>
        </authorList>
    </citation>
    <scope>NUCLEOTIDE SEQUENCE [LARGE SCALE GENOMIC DNA]</scope>
    <source>
        <strain evidence="2 3">YIM 132548</strain>
    </source>
</reference>
<sequence length="82" mass="8670">MADALGIDESSVISAGDGPATSSDPALASPSPDQRAAKDKQLLDSLRLLKAFLAIDDESARLKVLEFAESVSRRDADTHTRS</sequence>
<accession>A0A6N6MT46</accession>
<evidence type="ECO:0000313" key="2">
    <source>
        <dbReference type="EMBL" id="KAB1073715.1"/>
    </source>
</evidence>
<dbReference type="Proteomes" id="UP000441523">
    <property type="component" value="Unassembled WGS sequence"/>
</dbReference>
<feature type="region of interest" description="Disordered" evidence="1">
    <location>
        <begin position="1"/>
        <end position="36"/>
    </location>
</feature>
<organism evidence="2 3">
    <name type="scientific">Methylobacterium planeticum</name>
    <dbReference type="NCBI Taxonomy" id="2615211"/>
    <lineage>
        <taxon>Bacteria</taxon>
        <taxon>Pseudomonadati</taxon>
        <taxon>Pseudomonadota</taxon>
        <taxon>Alphaproteobacteria</taxon>
        <taxon>Hyphomicrobiales</taxon>
        <taxon>Methylobacteriaceae</taxon>
        <taxon>Methylobacterium</taxon>
    </lineage>
</organism>
<evidence type="ECO:0000313" key="3">
    <source>
        <dbReference type="Proteomes" id="UP000441523"/>
    </source>
</evidence>
<dbReference type="AlphaFoldDB" id="A0A6N6MT46"/>
<name>A0A6N6MT46_9HYPH</name>
<keyword evidence="3" id="KW-1185">Reference proteome</keyword>
<feature type="compositionally biased region" description="Low complexity" evidence="1">
    <location>
        <begin position="19"/>
        <end position="32"/>
    </location>
</feature>